<dbReference type="Gene3D" id="3.30.2310.20">
    <property type="entry name" value="RelE-like"/>
    <property type="match status" value="1"/>
</dbReference>
<sequence>MEVLYSDKKLRQICTSDKAMRKAHPEPIPKNLRNRIKQLESALVVADVLDGLGKWHPLTGRGVLVYGASLSANYRLVVQFSETGSSCTAEVQSIEDYH</sequence>
<proteinExistence type="predicted"/>
<reference evidence="1" key="1">
    <citation type="submission" date="2021-05" db="EMBL/GenBank/DDBJ databases">
        <title>Whole genome sequence of Curtobacterium flaccumfaciens pv. flaccumfaciens strain CFBP 3417.</title>
        <authorList>
            <person name="Osdaghi E."/>
            <person name="Taghouti G."/>
            <person name="Portier P."/>
            <person name="Fazliarab A."/>
            <person name="Taghavi S.M."/>
            <person name="Briand M."/>
            <person name="Le-Saux M."/>
            <person name="Jacques M.-A."/>
        </authorList>
    </citation>
    <scope>NUCLEOTIDE SEQUENCE</scope>
    <source>
        <strain evidence="1">CFBP 3417</strain>
    </source>
</reference>
<evidence type="ECO:0000313" key="2">
    <source>
        <dbReference type="Proteomes" id="UP000709437"/>
    </source>
</evidence>
<dbReference type="AlphaFoldDB" id="A0A9Q2W4F6"/>
<gene>
    <name evidence="1" type="ORF">KK103_10700</name>
</gene>
<dbReference type="InterPro" id="IPR035093">
    <property type="entry name" value="RelE/ParE_toxin_dom_sf"/>
</dbReference>
<organism evidence="1 2">
    <name type="scientific">Curtobacterium flaccumfaciens pv. flaccumfaciens</name>
    <dbReference type="NCBI Taxonomy" id="138532"/>
    <lineage>
        <taxon>Bacteria</taxon>
        <taxon>Bacillati</taxon>
        <taxon>Actinomycetota</taxon>
        <taxon>Actinomycetes</taxon>
        <taxon>Micrococcales</taxon>
        <taxon>Microbacteriaceae</taxon>
        <taxon>Curtobacterium</taxon>
    </lineage>
</organism>
<evidence type="ECO:0008006" key="3">
    <source>
        <dbReference type="Google" id="ProtNLM"/>
    </source>
</evidence>
<dbReference type="Proteomes" id="UP000709437">
    <property type="component" value="Unassembled WGS sequence"/>
</dbReference>
<dbReference type="SUPFAM" id="SSF143011">
    <property type="entry name" value="RelE-like"/>
    <property type="match status" value="1"/>
</dbReference>
<dbReference type="RefSeq" id="WP_042539965.1">
    <property type="nucleotide sequence ID" value="NZ_JAHEWX010000012.1"/>
</dbReference>
<protein>
    <recommendedName>
        <fullName evidence="3">Plasmid maintenance system killer protein</fullName>
    </recommendedName>
</protein>
<evidence type="ECO:0000313" key="1">
    <source>
        <dbReference type="EMBL" id="MBT1542230.1"/>
    </source>
</evidence>
<comment type="caution">
    <text evidence="1">The sequence shown here is derived from an EMBL/GenBank/DDBJ whole genome shotgun (WGS) entry which is preliminary data.</text>
</comment>
<name>A0A9Q2W4F6_9MICO</name>
<accession>A0A9Q2W4F6</accession>
<dbReference type="EMBL" id="JAHEWX010000012">
    <property type="protein sequence ID" value="MBT1542230.1"/>
    <property type="molecule type" value="Genomic_DNA"/>
</dbReference>